<keyword evidence="7 11" id="KW-1133">Transmembrane helix</keyword>
<gene>
    <name evidence="13" type="ORF">NP233_g11619</name>
</gene>
<dbReference type="PANTHER" id="PTHR47549">
    <property type="entry name" value="GOLGI APPARATUS MEMBRANE PROTEIN TVP38-RELATED"/>
    <property type="match status" value="1"/>
</dbReference>
<feature type="compositionally biased region" description="Pro residues" evidence="10">
    <location>
        <begin position="445"/>
        <end position="458"/>
    </location>
</feature>
<dbReference type="Pfam" id="PF09335">
    <property type="entry name" value="VTT_dom"/>
    <property type="match status" value="1"/>
</dbReference>
<comment type="caution">
    <text evidence="13">The sequence shown here is derived from an EMBL/GenBank/DDBJ whole genome shotgun (WGS) entry which is preliminary data.</text>
</comment>
<feature type="compositionally biased region" description="Polar residues" evidence="10">
    <location>
        <begin position="397"/>
        <end position="409"/>
    </location>
</feature>
<dbReference type="InterPro" id="IPR051076">
    <property type="entry name" value="Golgi_membrane_TVP38/TMEM64"/>
</dbReference>
<evidence type="ECO:0000313" key="13">
    <source>
        <dbReference type="EMBL" id="KAJ3557928.1"/>
    </source>
</evidence>
<organism evidence="13 14">
    <name type="scientific">Leucocoprinus birnbaumii</name>
    <dbReference type="NCBI Taxonomy" id="56174"/>
    <lineage>
        <taxon>Eukaryota</taxon>
        <taxon>Fungi</taxon>
        <taxon>Dikarya</taxon>
        <taxon>Basidiomycota</taxon>
        <taxon>Agaricomycotina</taxon>
        <taxon>Agaricomycetes</taxon>
        <taxon>Agaricomycetidae</taxon>
        <taxon>Agaricales</taxon>
        <taxon>Agaricineae</taxon>
        <taxon>Agaricaceae</taxon>
        <taxon>Leucocoprinus</taxon>
    </lineage>
</organism>
<feature type="transmembrane region" description="Helical" evidence="11">
    <location>
        <begin position="91"/>
        <end position="112"/>
    </location>
</feature>
<dbReference type="PANTHER" id="PTHR47549:SF2">
    <property type="entry name" value="GOLGI APPARATUS MEMBRANE PROTEIN TVP38"/>
    <property type="match status" value="1"/>
</dbReference>
<feature type="region of interest" description="Disordered" evidence="10">
    <location>
        <begin position="254"/>
        <end position="360"/>
    </location>
</feature>
<dbReference type="AlphaFoldDB" id="A0AAD5VJR8"/>
<proteinExistence type="inferred from homology"/>
<feature type="transmembrane region" description="Helical" evidence="11">
    <location>
        <begin position="66"/>
        <end position="84"/>
    </location>
</feature>
<keyword evidence="14" id="KW-1185">Reference proteome</keyword>
<evidence type="ECO:0000313" key="14">
    <source>
        <dbReference type="Proteomes" id="UP001213000"/>
    </source>
</evidence>
<keyword evidence="8" id="KW-0333">Golgi apparatus</keyword>
<evidence type="ECO:0000259" key="12">
    <source>
        <dbReference type="Pfam" id="PF09335"/>
    </source>
</evidence>
<feature type="transmembrane region" description="Helical" evidence="11">
    <location>
        <begin position="169"/>
        <end position="189"/>
    </location>
</feature>
<evidence type="ECO:0000256" key="4">
    <source>
        <dbReference type="ARBA" id="ARBA00013533"/>
    </source>
</evidence>
<comment type="similarity">
    <text evidence="3">Belongs to the TVP38/TMEM64 family.</text>
</comment>
<evidence type="ECO:0000256" key="2">
    <source>
        <dbReference type="ARBA" id="ARBA00004653"/>
    </source>
</evidence>
<evidence type="ECO:0000256" key="9">
    <source>
        <dbReference type="ARBA" id="ARBA00023136"/>
    </source>
</evidence>
<keyword evidence="6 11" id="KW-0812">Transmembrane</keyword>
<dbReference type="EMBL" id="JANIEX010001437">
    <property type="protein sequence ID" value="KAJ3557928.1"/>
    <property type="molecule type" value="Genomic_DNA"/>
</dbReference>
<dbReference type="GO" id="GO:0000139">
    <property type="term" value="C:Golgi membrane"/>
    <property type="evidence" value="ECO:0007669"/>
    <property type="project" value="UniProtKB-SubCell"/>
</dbReference>
<feature type="domain" description="VTT" evidence="12">
    <location>
        <begin position="86"/>
        <end position="200"/>
    </location>
</feature>
<feature type="region of interest" description="Disordered" evidence="10">
    <location>
        <begin position="393"/>
        <end position="559"/>
    </location>
</feature>
<evidence type="ECO:0000256" key="5">
    <source>
        <dbReference type="ARBA" id="ARBA00020673"/>
    </source>
</evidence>
<name>A0AAD5VJR8_9AGAR</name>
<feature type="compositionally biased region" description="Low complexity" evidence="10">
    <location>
        <begin position="263"/>
        <end position="278"/>
    </location>
</feature>
<evidence type="ECO:0000256" key="11">
    <source>
        <dbReference type="SAM" id="Phobius"/>
    </source>
</evidence>
<feature type="compositionally biased region" description="Low complexity" evidence="10">
    <location>
        <begin position="531"/>
        <end position="542"/>
    </location>
</feature>
<reference evidence="13" key="1">
    <citation type="submission" date="2022-07" db="EMBL/GenBank/DDBJ databases">
        <title>Genome Sequence of Leucocoprinus birnbaumii.</title>
        <authorList>
            <person name="Buettner E."/>
        </authorList>
    </citation>
    <scope>NUCLEOTIDE SEQUENCE</scope>
    <source>
        <strain evidence="13">VT141</strain>
    </source>
</reference>
<evidence type="ECO:0000256" key="6">
    <source>
        <dbReference type="ARBA" id="ARBA00022692"/>
    </source>
</evidence>
<comment type="function">
    <text evidence="1">Golgi membrane protein involved in vesicular trafficking and spindle migration.</text>
</comment>
<evidence type="ECO:0000256" key="8">
    <source>
        <dbReference type="ARBA" id="ARBA00023034"/>
    </source>
</evidence>
<comment type="subcellular location">
    <subcellularLocation>
        <location evidence="2">Golgi apparatus membrane</location>
        <topology evidence="2">Multi-pass membrane protein</topology>
    </subcellularLocation>
</comment>
<sequence>MKELGKQGAIDWKAMYNWRFWIRREWLWYYVILVVILVLTALMTIFHKQIVDWLTPVTKWLHGLSFGWIVPIAILFVISFPPLFGHEIVAILCGLVWGMWVGFGIVAAGTFLGEVGNFYAFKYCCRSRGEKLERTNISYACLAEVVRVGGFKIALIARLSAIPGHFTTAIFSTCGMGIIVFSIAAILSMPKQFITVYLGVLLEQSAEGTTDTKSRIISDVVLAITVLITAGACWYILHEMNKVKPTVIYNRRKARQAKLERQGSTPSPVPSSSGHGHPAAYNPLKRSDYGYDHSNNSDSEIPLTAQATPIGYNNAAPTPGFPRVTHFQDSSEESSSSAYDPTPSLHAPKPHRVGQPMPPVDFDEDLTNARPVQHSYDPLSGGARQGSYPLAIHNERMTPSPNESVNTIQPIPPPPSHSAEMPYAAYNTPTNYPPPNSPPRNYSRPTPPPQTLSPPPPRFQQNPSSLQQRQQYPAPAHPPPPSQMQNPFEPTSTNSRHGQEETYDSFYTAHSASPEPMTVQDRVGPRDTELTGVTRPTQTQQGRGQGQDPPPDYSFPGLA</sequence>
<evidence type="ECO:0000256" key="3">
    <source>
        <dbReference type="ARBA" id="ARBA00008640"/>
    </source>
</evidence>
<feature type="compositionally biased region" description="Low complexity" evidence="10">
    <location>
        <begin position="460"/>
        <end position="474"/>
    </location>
</feature>
<dbReference type="InterPro" id="IPR032816">
    <property type="entry name" value="VTT_dom"/>
</dbReference>
<feature type="transmembrane region" description="Helical" evidence="11">
    <location>
        <begin position="27"/>
        <end position="46"/>
    </location>
</feature>
<evidence type="ECO:0000256" key="10">
    <source>
        <dbReference type="SAM" id="MobiDB-lite"/>
    </source>
</evidence>
<feature type="transmembrane region" description="Helical" evidence="11">
    <location>
        <begin position="216"/>
        <end position="237"/>
    </location>
</feature>
<evidence type="ECO:0000256" key="1">
    <source>
        <dbReference type="ARBA" id="ARBA00002978"/>
    </source>
</evidence>
<protein>
    <recommendedName>
        <fullName evidence="4">Golgi apparatus membrane protein TVP38</fullName>
    </recommendedName>
    <alternativeName>
        <fullName evidence="5">Golgi apparatus membrane protein tvp38</fullName>
    </alternativeName>
</protein>
<evidence type="ECO:0000256" key="7">
    <source>
        <dbReference type="ARBA" id="ARBA00022989"/>
    </source>
</evidence>
<keyword evidence="9 11" id="KW-0472">Membrane</keyword>
<dbReference type="Proteomes" id="UP001213000">
    <property type="component" value="Unassembled WGS sequence"/>
</dbReference>
<accession>A0AAD5VJR8</accession>